<gene>
    <name evidence="1" type="ORF">KEM10_01730</name>
</gene>
<dbReference type="RefSeq" id="WP_212212665.1">
    <property type="nucleotide sequence ID" value="NZ_JAGUCO010000001.1"/>
</dbReference>
<proteinExistence type="predicted"/>
<sequence>MSKNLFLIFAIGLFVACSSTKNINNQSKAEVAVSEDSTEYELIVMDPRFETYLASQPYPKNFYSNDYYRQWNIQYCVEWNIRHTNPLRFGDFYQTSIPYESNVDYGLDFNFRLYHYFQFIEQEYGIVLISRRGQQVR</sequence>
<evidence type="ECO:0008006" key="3">
    <source>
        <dbReference type="Google" id="ProtNLM"/>
    </source>
</evidence>
<protein>
    <recommendedName>
        <fullName evidence="3">Lipoprotein</fullName>
    </recommendedName>
</protein>
<keyword evidence="2" id="KW-1185">Reference proteome</keyword>
<dbReference type="Pfam" id="PF19643">
    <property type="entry name" value="DUF6146"/>
    <property type="match status" value="1"/>
</dbReference>
<dbReference type="PROSITE" id="PS51257">
    <property type="entry name" value="PROKAR_LIPOPROTEIN"/>
    <property type="match status" value="1"/>
</dbReference>
<evidence type="ECO:0000313" key="2">
    <source>
        <dbReference type="Proteomes" id="UP000708576"/>
    </source>
</evidence>
<evidence type="ECO:0000313" key="1">
    <source>
        <dbReference type="EMBL" id="MBS2096978.1"/>
    </source>
</evidence>
<dbReference type="EMBL" id="JAGUCO010000001">
    <property type="protein sequence ID" value="MBS2096978.1"/>
    <property type="molecule type" value="Genomic_DNA"/>
</dbReference>
<organism evidence="1 2">
    <name type="scientific">Carboxylicivirga linearis</name>
    <dbReference type="NCBI Taxonomy" id="1628157"/>
    <lineage>
        <taxon>Bacteria</taxon>
        <taxon>Pseudomonadati</taxon>
        <taxon>Bacteroidota</taxon>
        <taxon>Bacteroidia</taxon>
        <taxon>Marinilabiliales</taxon>
        <taxon>Marinilabiliaceae</taxon>
        <taxon>Carboxylicivirga</taxon>
    </lineage>
</organism>
<reference evidence="1 2" key="1">
    <citation type="journal article" date="2015" name="Int. J. Syst. Evol. Microbiol.">
        <title>Carboxylicivirga linearis sp. nov., isolated from a sea cucumber culture pond.</title>
        <authorList>
            <person name="Wang F.Q."/>
            <person name="Zhou Y.X."/>
            <person name="Lin X.Z."/>
            <person name="Chen G.J."/>
            <person name="Du Z.J."/>
        </authorList>
    </citation>
    <scope>NUCLEOTIDE SEQUENCE [LARGE SCALE GENOMIC DNA]</scope>
    <source>
        <strain evidence="1 2">FB218</strain>
    </source>
</reference>
<dbReference type="InterPro" id="IPR046144">
    <property type="entry name" value="DUF6146"/>
</dbReference>
<comment type="caution">
    <text evidence="1">The sequence shown here is derived from an EMBL/GenBank/DDBJ whole genome shotgun (WGS) entry which is preliminary data.</text>
</comment>
<accession>A0ABS5JQ29</accession>
<name>A0ABS5JQ29_9BACT</name>
<dbReference type="Proteomes" id="UP000708576">
    <property type="component" value="Unassembled WGS sequence"/>
</dbReference>